<evidence type="ECO:0000313" key="10">
    <source>
        <dbReference type="EMBL" id="QDZ00862.1"/>
    </source>
</evidence>
<dbReference type="SUPFAM" id="SSF161098">
    <property type="entry name" value="MetI-like"/>
    <property type="match status" value="1"/>
</dbReference>
<feature type="domain" description="ABC transmembrane type-1" evidence="9">
    <location>
        <begin position="57"/>
        <end position="261"/>
    </location>
</feature>
<gene>
    <name evidence="10" type="ORF">FQ775_10995</name>
</gene>
<keyword evidence="11" id="KW-1185">Reference proteome</keyword>
<dbReference type="PROSITE" id="PS50928">
    <property type="entry name" value="ABC_TM1"/>
    <property type="match status" value="1"/>
</dbReference>
<evidence type="ECO:0000313" key="11">
    <source>
        <dbReference type="Proteomes" id="UP000321389"/>
    </source>
</evidence>
<dbReference type="InterPro" id="IPR035906">
    <property type="entry name" value="MetI-like_sf"/>
</dbReference>
<keyword evidence="5 8" id="KW-0812">Transmembrane</keyword>
<keyword evidence="3 8" id="KW-0813">Transport</keyword>
<proteinExistence type="inferred from homology"/>
<dbReference type="GO" id="GO:0055085">
    <property type="term" value="P:transmembrane transport"/>
    <property type="evidence" value="ECO:0007669"/>
    <property type="project" value="InterPro"/>
</dbReference>
<evidence type="ECO:0000256" key="2">
    <source>
        <dbReference type="ARBA" id="ARBA00007069"/>
    </source>
</evidence>
<keyword evidence="6 8" id="KW-1133">Transmembrane helix</keyword>
<keyword evidence="4" id="KW-1003">Cell membrane</keyword>
<evidence type="ECO:0000259" key="9">
    <source>
        <dbReference type="PROSITE" id="PS50928"/>
    </source>
</evidence>
<keyword evidence="7 8" id="KW-0472">Membrane</keyword>
<dbReference type="PANTHER" id="PTHR42929">
    <property type="entry name" value="INNER MEMBRANE ABC TRANSPORTER PERMEASE PROTEIN YDCU-RELATED-RELATED"/>
    <property type="match status" value="1"/>
</dbReference>
<evidence type="ECO:0000256" key="4">
    <source>
        <dbReference type="ARBA" id="ARBA00022475"/>
    </source>
</evidence>
<dbReference type="CDD" id="cd06261">
    <property type="entry name" value="TM_PBP2"/>
    <property type="match status" value="1"/>
</dbReference>
<dbReference type="InterPro" id="IPR000515">
    <property type="entry name" value="MetI-like"/>
</dbReference>
<evidence type="ECO:0000256" key="1">
    <source>
        <dbReference type="ARBA" id="ARBA00004651"/>
    </source>
</evidence>
<dbReference type="RefSeq" id="WP_146299507.1">
    <property type="nucleotide sequence ID" value="NZ_CP042301.2"/>
</dbReference>
<sequence>MFKRFAGWMLASPATLVVALFLVLPVSLTIATTFGDQSGLFAPYLDFLDSGFRRTVLWRTLEVSLATTAISLVLGFLTAYVVSKAPGRLKSILIIAAVFPLLTGVVVRSFAWLIILGRNGILNNFLIGIGVTDEPFSMLYTEGSVIIAMVYLFTPLMILTVIGVLENIPEDLLQASASLGATPAATFRQVVFPLAVPGLIVGSVLVFTGSFTSYATPQLLGGERQMMMGTLMYQAAMVNFDWVSASTIAAIMVVITVSVVLAMTRIARRLNPMTT</sequence>
<protein>
    <submittedName>
        <fullName evidence="10">ABC transporter permease</fullName>
    </submittedName>
</protein>
<evidence type="ECO:0000256" key="3">
    <source>
        <dbReference type="ARBA" id="ARBA00022448"/>
    </source>
</evidence>
<feature type="transmembrane region" description="Helical" evidence="8">
    <location>
        <begin position="92"/>
        <end position="115"/>
    </location>
</feature>
<name>A0A5B8KZ90_9HYPH</name>
<feature type="transmembrane region" description="Helical" evidence="8">
    <location>
        <begin position="190"/>
        <end position="211"/>
    </location>
</feature>
<dbReference type="Proteomes" id="UP000321389">
    <property type="component" value="Chromosome"/>
</dbReference>
<organism evidence="10 11">
    <name type="scientific">Nitratireductor mangrovi</name>
    <dbReference type="NCBI Taxonomy" id="2599600"/>
    <lineage>
        <taxon>Bacteria</taxon>
        <taxon>Pseudomonadati</taxon>
        <taxon>Pseudomonadota</taxon>
        <taxon>Alphaproteobacteria</taxon>
        <taxon>Hyphomicrobiales</taxon>
        <taxon>Phyllobacteriaceae</taxon>
        <taxon>Nitratireductor</taxon>
    </lineage>
</organism>
<feature type="transmembrane region" description="Helical" evidence="8">
    <location>
        <begin position="55"/>
        <end position="80"/>
    </location>
</feature>
<feature type="transmembrane region" description="Helical" evidence="8">
    <location>
        <begin position="145"/>
        <end position="169"/>
    </location>
</feature>
<accession>A0A5B8KZ90</accession>
<comment type="similarity">
    <text evidence="2">Belongs to the binding-protein-dependent transport system permease family. CysTW subfamily.</text>
</comment>
<feature type="transmembrane region" description="Helical" evidence="8">
    <location>
        <begin position="242"/>
        <end position="263"/>
    </location>
</feature>
<dbReference type="Pfam" id="PF00528">
    <property type="entry name" value="BPD_transp_1"/>
    <property type="match status" value="1"/>
</dbReference>
<evidence type="ECO:0000256" key="8">
    <source>
        <dbReference type="RuleBase" id="RU363032"/>
    </source>
</evidence>
<dbReference type="AlphaFoldDB" id="A0A5B8KZ90"/>
<evidence type="ECO:0000256" key="7">
    <source>
        <dbReference type="ARBA" id="ARBA00023136"/>
    </source>
</evidence>
<dbReference type="KEGG" id="niy:FQ775_10995"/>
<dbReference type="Gene3D" id="1.10.3720.10">
    <property type="entry name" value="MetI-like"/>
    <property type="match status" value="1"/>
</dbReference>
<dbReference type="PANTHER" id="PTHR42929:SF5">
    <property type="entry name" value="ABC TRANSPORTER PERMEASE PROTEIN"/>
    <property type="match status" value="1"/>
</dbReference>
<reference evidence="10" key="1">
    <citation type="submission" date="2020-04" db="EMBL/GenBank/DDBJ databases">
        <title>Nitratireductor sp. nov. isolated from mangrove soil.</title>
        <authorList>
            <person name="Ye Y."/>
        </authorList>
    </citation>
    <scope>NUCLEOTIDE SEQUENCE</scope>
    <source>
        <strain evidence="10">SY7</strain>
    </source>
</reference>
<dbReference type="GO" id="GO:0005886">
    <property type="term" value="C:plasma membrane"/>
    <property type="evidence" value="ECO:0007669"/>
    <property type="project" value="UniProtKB-SubCell"/>
</dbReference>
<dbReference type="EMBL" id="CP042301">
    <property type="protein sequence ID" value="QDZ00862.1"/>
    <property type="molecule type" value="Genomic_DNA"/>
</dbReference>
<dbReference type="OrthoDB" id="9807047at2"/>
<evidence type="ECO:0000256" key="5">
    <source>
        <dbReference type="ARBA" id="ARBA00022692"/>
    </source>
</evidence>
<comment type="subcellular location">
    <subcellularLocation>
        <location evidence="1 8">Cell membrane</location>
        <topology evidence="1 8">Multi-pass membrane protein</topology>
    </subcellularLocation>
</comment>
<evidence type="ECO:0000256" key="6">
    <source>
        <dbReference type="ARBA" id="ARBA00022989"/>
    </source>
</evidence>